<keyword evidence="4" id="KW-0677">Repeat</keyword>
<keyword evidence="2 6" id="KW-0698">rRNA processing</keyword>
<evidence type="ECO:0000256" key="7">
    <source>
        <dbReference type="PROSITE-ProRule" id="PRU00221"/>
    </source>
</evidence>
<dbReference type="InterPro" id="IPR036322">
    <property type="entry name" value="WD40_repeat_dom_sf"/>
</dbReference>
<sequence>MQDSTDASAVPIRLRTSLPGCSIPYVPYMVPVAWRRAQLSTLVNKVLAAAAGEHKPLPFDFIADGELLRTSLDEYIAHKGLSHETTIELEYIRSTLPPTLLDSAAHDDWVSSADARRDGKVMTASFDGNVRIYRTDALSEVPLTLEPVYAGVRPSLTVARWLGQESVVTGSMDGIVSCWHVPQDGEGSVPVMRARDMRFHTAPVSSVDVATDGDAQSVQVVSAAWNGAVAVWDVSPNVDAVPESSVKRRKTKSRAEVREEADSAAAAAASIEPRVVLHHVAPTISAQAASALGTSVTPGTNAKTVAVFGGADRVWSAAWDGTVKAWDLGAGGALVGQRSSDKVHLAIDALAPGAGAELVAGNMDHSIALFDLRDQVSAAAVSISNAHGAAVGAVRANPAVAQLFASGGYDGRLKVWDVRSPKQPLFALAQPSATTGDAPAKRTKVLALDWSADGRNIVAGGEDCRISIYQGASTGM</sequence>
<evidence type="ECO:0000259" key="8">
    <source>
        <dbReference type="Pfam" id="PF08154"/>
    </source>
</evidence>
<evidence type="ECO:0000256" key="2">
    <source>
        <dbReference type="ARBA" id="ARBA00022552"/>
    </source>
</evidence>
<dbReference type="InterPro" id="IPR015943">
    <property type="entry name" value="WD40/YVTN_repeat-like_dom_sf"/>
</dbReference>
<keyword evidence="10" id="KW-1185">Reference proteome</keyword>
<dbReference type="InterPro" id="IPR012972">
    <property type="entry name" value="NLE"/>
</dbReference>
<dbReference type="Proteomes" id="UP001219933">
    <property type="component" value="Chromosome 1"/>
</dbReference>
<keyword evidence="3 7" id="KW-0853">WD repeat</keyword>
<keyword evidence="1 6" id="KW-0690">Ribosome biogenesis</keyword>
<proteinExistence type="inferred from homology"/>
<dbReference type="PROSITE" id="PS00678">
    <property type="entry name" value="WD_REPEATS_1"/>
    <property type="match status" value="1"/>
</dbReference>
<dbReference type="AlphaFoldDB" id="A0AAF0ERH3"/>
<dbReference type="InterPro" id="IPR001680">
    <property type="entry name" value="WD40_rpt"/>
</dbReference>
<dbReference type="InterPro" id="IPR019775">
    <property type="entry name" value="WD40_repeat_CS"/>
</dbReference>
<organism evidence="9 10">
    <name type="scientific">Malassezia cuniculi</name>
    <dbReference type="NCBI Taxonomy" id="948313"/>
    <lineage>
        <taxon>Eukaryota</taxon>
        <taxon>Fungi</taxon>
        <taxon>Dikarya</taxon>
        <taxon>Basidiomycota</taxon>
        <taxon>Ustilaginomycotina</taxon>
        <taxon>Malasseziomycetes</taxon>
        <taxon>Malasseziales</taxon>
        <taxon>Malasseziaceae</taxon>
        <taxon>Malassezia</taxon>
    </lineage>
</organism>
<evidence type="ECO:0000256" key="3">
    <source>
        <dbReference type="ARBA" id="ARBA00022574"/>
    </source>
</evidence>
<reference evidence="9" key="1">
    <citation type="submission" date="2023-03" db="EMBL/GenBank/DDBJ databases">
        <title>Mating type loci evolution in Malassezia.</title>
        <authorList>
            <person name="Coelho M.A."/>
        </authorList>
    </citation>
    <scope>NUCLEOTIDE SEQUENCE</scope>
    <source>
        <strain evidence="9">CBS 11721</strain>
    </source>
</reference>
<name>A0AAF0ERH3_9BASI</name>
<dbReference type="GO" id="GO:0000463">
    <property type="term" value="P:maturation of LSU-rRNA from tricistronic rRNA transcript (SSU-rRNA, 5.8S rRNA, LSU-rRNA)"/>
    <property type="evidence" value="ECO:0007669"/>
    <property type="project" value="UniProtKB-UniRule"/>
</dbReference>
<evidence type="ECO:0000256" key="4">
    <source>
        <dbReference type="ARBA" id="ARBA00022737"/>
    </source>
</evidence>
<protein>
    <recommendedName>
        <fullName evidence="6">Ribosome biogenesis protein YTM1</fullName>
    </recommendedName>
</protein>
<dbReference type="GO" id="GO:0005654">
    <property type="term" value="C:nucleoplasm"/>
    <property type="evidence" value="ECO:0007669"/>
    <property type="project" value="UniProtKB-SubCell"/>
</dbReference>
<dbReference type="PANTHER" id="PTHR19855:SF11">
    <property type="entry name" value="RIBOSOME BIOGENESIS PROTEIN WDR12"/>
    <property type="match status" value="1"/>
</dbReference>
<dbReference type="Pfam" id="PF00400">
    <property type="entry name" value="WD40"/>
    <property type="match status" value="4"/>
</dbReference>
<dbReference type="PROSITE" id="PS50294">
    <property type="entry name" value="WD_REPEATS_REGION"/>
    <property type="match status" value="1"/>
</dbReference>
<dbReference type="PRINTS" id="PR00320">
    <property type="entry name" value="GPROTEINBRPT"/>
</dbReference>
<dbReference type="HAMAP" id="MF_03029">
    <property type="entry name" value="WDR12"/>
    <property type="match status" value="1"/>
</dbReference>
<dbReference type="Pfam" id="PF08154">
    <property type="entry name" value="NLE"/>
    <property type="match status" value="1"/>
</dbReference>
<evidence type="ECO:0000256" key="1">
    <source>
        <dbReference type="ARBA" id="ARBA00022517"/>
    </source>
</evidence>
<comment type="function">
    <text evidence="6">Component of the NOP7 complex, which is required for maturation of the 25S and 5.8S ribosomal RNAs and formation of the 60S ribosome.</text>
</comment>
<dbReference type="GO" id="GO:0000466">
    <property type="term" value="P:maturation of 5.8S rRNA from tricistronic rRNA transcript (SSU-rRNA, 5.8S rRNA, LSU-rRNA)"/>
    <property type="evidence" value="ECO:0007669"/>
    <property type="project" value="UniProtKB-UniRule"/>
</dbReference>
<evidence type="ECO:0000256" key="5">
    <source>
        <dbReference type="ARBA" id="ARBA00023242"/>
    </source>
</evidence>
<comment type="similarity">
    <text evidence="6">Belongs to the WD repeat WDR12/YTM1 family.</text>
</comment>
<dbReference type="EMBL" id="CP119877">
    <property type="protein sequence ID" value="WFD33785.1"/>
    <property type="molecule type" value="Genomic_DNA"/>
</dbReference>
<comment type="subunit">
    <text evidence="6">Component of the NOP7 complex, composed of ERB1, NOP7 and YTM1. Within the NOP7 complex ERB1 appears to interact directly with NOP7 and YTM1. The NOP7 complex also associates with the 66S pre-ribosome.</text>
</comment>
<dbReference type="SUPFAM" id="SSF50978">
    <property type="entry name" value="WD40 repeat-like"/>
    <property type="match status" value="1"/>
</dbReference>
<dbReference type="PANTHER" id="PTHR19855">
    <property type="entry name" value="WD40 REPEAT PROTEIN 12, 37"/>
    <property type="match status" value="1"/>
</dbReference>
<dbReference type="GO" id="GO:0005730">
    <property type="term" value="C:nucleolus"/>
    <property type="evidence" value="ECO:0007669"/>
    <property type="project" value="UniProtKB-SubCell"/>
</dbReference>
<evidence type="ECO:0000313" key="10">
    <source>
        <dbReference type="Proteomes" id="UP001219933"/>
    </source>
</evidence>
<feature type="domain" description="NLE" evidence="8">
    <location>
        <begin position="10"/>
        <end position="76"/>
    </location>
</feature>
<feature type="repeat" description="WD" evidence="7">
    <location>
        <begin position="384"/>
        <end position="420"/>
    </location>
</feature>
<keyword evidence="5 6" id="KW-0539">Nucleus</keyword>
<dbReference type="GO" id="GO:0043021">
    <property type="term" value="F:ribonucleoprotein complex binding"/>
    <property type="evidence" value="ECO:0007669"/>
    <property type="project" value="UniProtKB-UniRule"/>
</dbReference>
<dbReference type="Gene3D" id="2.130.10.10">
    <property type="entry name" value="YVTN repeat-like/Quinoprotein amine dehydrogenase"/>
    <property type="match status" value="1"/>
</dbReference>
<gene>
    <name evidence="6 9" type="primary">YTM1</name>
    <name evidence="9" type="ORF">MCUN1_000602</name>
</gene>
<dbReference type="InterPro" id="IPR028599">
    <property type="entry name" value="WDR12/Ytm1"/>
</dbReference>
<dbReference type="GO" id="GO:0030687">
    <property type="term" value="C:preribosome, large subunit precursor"/>
    <property type="evidence" value="ECO:0007669"/>
    <property type="project" value="UniProtKB-UniRule"/>
</dbReference>
<dbReference type="PROSITE" id="PS50082">
    <property type="entry name" value="WD_REPEATS_2"/>
    <property type="match status" value="1"/>
</dbReference>
<evidence type="ECO:0000313" key="9">
    <source>
        <dbReference type="EMBL" id="WFD33785.1"/>
    </source>
</evidence>
<comment type="subcellular location">
    <subcellularLocation>
        <location evidence="6">Nucleus</location>
        <location evidence="6">Nucleolus</location>
    </subcellularLocation>
    <subcellularLocation>
        <location evidence="6">Nucleus</location>
        <location evidence="6">Nucleoplasm</location>
    </subcellularLocation>
</comment>
<dbReference type="SMART" id="SM00320">
    <property type="entry name" value="WD40"/>
    <property type="match status" value="6"/>
</dbReference>
<evidence type="ECO:0000256" key="6">
    <source>
        <dbReference type="HAMAP-Rule" id="MF_03029"/>
    </source>
</evidence>
<dbReference type="InterPro" id="IPR020472">
    <property type="entry name" value="WD40_PAC1"/>
</dbReference>
<accession>A0AAF0ERH3</accession>